<organism evidence="3 4">
    <name type="scientific">Leucobacter alluvii</name>
    <dbReference type="NCBI Taxonomy" id="340321"/>
    <lineage>
        <taxon>Bacteria</taxon>
        <taxon>Bacillati</taxon>
        <taxon>Actinomycetota</taxon>
        <taxon>Actinomycetes</taxon>
        <taxon>Micrococcales</taxon>
        <taxon>Microbacteriaceae</taxon>
        <taxon>Leucobacter</taxon>
    </lineage>
</organism>
<dbReference type="Pfam" id="PF08327">
    <property type="entry name" value="AHSA1"/>
    <property type="match status" value="1"/>
</dbReference>
<dbReference type="InterPro" id="IPR023393">
    <property type="entry name" value="START-like_dom_sf"/>
</dbReference>
<evidence type="ECO:0000256" key="1">
    <source>
        <dbReference type="ARBA" id="ARBA00006817"/>
    </source>
</evidence>
<dbReference type="CDD" id="cd08899">
    <property type="entry name" value="SRPBCC_CalC_Aha1-like_6"/>
    <property type="match status" value="1"/>
</dbReference>
<feature type="domain" description="Activator of Hsp90 ATPase homologue 1/2-like C-terminal" evidence="2">
    <location>
        <begin position="35"/>
        <end position="143"/>
    </location>
</feature>
<evidence type="ECO:0000259" key="2">
    <source>
        <dbReference type="Pfam" id="PF08327"/>
    </source>
</evidence>
<evidence type="ECO:0000313" key="3">
    <source>
        <dbReference type="EMBL" id="GAA2189764.1"/>
    </source>
</evidence>
<dbReference type="EMBL" id="BAAAOP010000012">
    <property type="protein sequence ID" value="GAA2189764.1"/>
    <property type="molecule type" value="Genomic_DNA"/>
</dbReference>
<evidence type="ECO:0000313" key="4">
    <source>
        <dbReference type="Proteomes" id="UP001501084"/>
    </source>
</evidence>
<dbReference type="InterPro" id="IPR013538">
    <property type="entry name" value="ASHA1/2-like_C"/>
</dbReference>
<gene>
    <name evidence="3" type="ORF">GCM10009786_24230</name>
</gene>
<proteinExistence type="inferred from homology"/>
<protein>
    <recommendedName>
        <fullName evidence="2">Activator of Hsp90 ATPase homologue 1/2-like C-terminal domain-containing protein</fullName>
    </recommendedName>
</protein>
<comment type="caution">
    <text evidence="3">The sequence shown here is derived from an EMBL/GenBank/DDBJ whole genome shotgun (WGS) entry which is preliminary data.</text>
</comment>
<name>A0ABP5MZI6_9MICO</name>
<keyword evidence="4" id="KW-1185">Reference proteome</keyword>
<sequence>MSLEADMTEASGRVVATERGRDLILVRSLSLSDTEAWAHLTESELTETWFGPWEGDRRVGGTVRVRMRFEDHEPEITMKVLACEAPRFLALLSDEEVGAWRLELHLEADGDDCLLTFVHHLTPDDEVGEIGPGWEYYLDLLVASTEGTERPGFDQYYPELREAYLAM</sequence>
<dbReference type="Gene3D" id="3.30.530.20">
    <property type="match status" value="1"/>
</dbReference>
<dbReference type="SUPFAM" id="SSF55961">
    <property type="entry name" value="Bet v1-like"/>
    <property type="match status" value="1"/>
</dbReference>
<comment type="similarity">
    <text evidence="1">Belongs to the AHA1 family.</text>
</comment>
<reference evidence="4" key="1">
    <citation type="journal article" date="2019" name="Int. J. Syst. Evol. Microbiol.">
        <title>The Global Catalogue of Microorganisms (GCM) 10K type strain sequencing project: providing services to taxonomists for standard genome sequencing and annotation.</title>
        <authorList>
            <consortium name="The Broad Institute Genomics Platform"/>
            <consortium name="The Broad Institute Genome Sequencing Center for Infectious Disease"/>
            <person name="Wu L."/>
            <person name="Ma J."/>
        </authorList>
    </citation>
    <scope>NUCLEOTIDE SEQUENCE [LARGE SCALE GENOMIC DNA]</scope>
    <source>
        <strain evidence="4">JCM 14919</strain>
    </source>
</reference>
<accession>A0ABP5MZI6</accession>
<dbReference type="Proteomes" id="UP001501084">
    <property type="component" value="Unassembled WGS sequence"/>
</dbReference>